<accession>A0A7X0SN14</accession>
<dbReference type="Proteomes" id="UP000564644">
    <property type="component" value="Unassembled WGS sequence"/>
</dbReference>
<gene>
    <name evidence="1" type="ORF">H7C18_13315</name>
</gene>
<evidence type="ECO:0000313" key="1">
    <source>
        <dbReference type="EMBL" id="MBB6731894.1"/>
    </source>
</evidence>
<protein>
    <submittedName>
        <fullName evidence="1">Uncharacterized protein</fullName>
    </submittedName>
</protein>
<evidence type="ECO:0000313" key="2">
    <source>
        <dbReference type="Proteomes" id="UP000564644"/>
    </source>
</evidence>
<keyword evidence="2" id="KW-1185">Reference proteome</keyword>
<reference evidence="1 2" key="1">
    <citation type="submission" date="2020-08" db="EMBL/GenBank/DDBJ databases">
        <title>Cohnella phylogeny.</title>
        <authorList>
            <person name="Dunlap C."/>
        </authorList>
    </citation>
    <scope>NUCLEOTIDE SEQUENCE [LARGE SCALE GENOMIC DNA]</scope>
    <source>
        <strain evidence="1 2">CBP 2801</strain>
    </source>
</reference>
<dbReference type="Pfam" id="PF16677">
    <property type="entry name" value="GP3_package"/>
    <property type="match status" value="1"/>
</dbReference>
<dbReference type="AlphaFoldDB" id="A0A7X0SN14"/>
<proteinExistence type="predicted"/>
<sequence length="130" mass="14422">MARRGRPPKYDEQDKAKLVEEFERYIETEDVPIVAEFAASHGLWKSYFYDNAEFANLVKRAASKKESALERGALKGTLNPTMAVFSLKQLGWRDKPDGDADLKTLVKLLSSGAGFTPEQIEAILKAGGSE</sequence>
<comment type="caution">
    <text evidence="1">The sequence shown here is derived from an EMBL/GenBank/DDBJ whole genome shotgun (WGS) entry which is preliminary data.</text>
</comment>
<organism evidence="1 2">
    <name type="scientific">Cohnella zeiphila</name>
    <dbReference type="NCBI Taxonomy" id="2761120"/>
    <lineage>
        <taxon>Bacteria</taxon>
        <taxon>Bacillati</taxon>
        <taxon>Bacillota</taxon>
        <taxon>Bacilli</taxon>
        <taxon>Bacillales</taxon>
        <taxon>Paenibacillaceae</taxon>
        <taxon>Cohnella</taxon>
    </lineage>
</organism>
<dbReference type="EMBL" id="JACJVO010000016">
    <property type="protein sequence ID" value="MBB6731894.1"/>
    <property type="molecule type" value="Genomic_DNA"/>
</dbReference>
<dbReference type="InterPro" id="IPR032066">
    <property type="entry name" value="GP3_package"/>
</dbReference>
<dbReference type="RefSeq" id="WP_185129567.1">
    <property type="nucleotide sequence ID" value="NZ_JACJVO010000016.1"/>
</dbReference>
<name>A0A7X0SN14_9BACL</name>